<sequence>MKIEELHCSLEAHEMMVVSRGSERSNQQALQVQTNKNDGNSKNFKKKGKGK</sequence>
<keyword evidence="3" id="KW-1185">Reference proteome</keyword>
<comment type="caution">
    <text evidence="2">The sequence shown here is derived from an EMBL/GenBank/DDBJ whole genome shotgun (WGS) entry which is preliminary data.</text>
</comment>
<evidence type="ECO:0000256" key="1">
    <source>
        <dbReference type="SAM" id="MobiDB-lite"/>
    </source>
</evidence>
<organism evidence="2 3">
    <name type="scientific">Trifolium medium</name>
    <dbReference type="NCBI Taxonomy" id="97028"/>
    <lineage>
        <taxon>Eukaryota</taxon>
        <taxon>Viridiplantae</taxon>
        <taxon>Streptophyta</taxon>
        <taxon>Embryophyta</taxon>
        <taxon>Tracheophyta</taxon>
        <taxon>Spermatophyta</taxon>
        <taxon>Magnoliopsida</taxon>
        <taxon>eudicotyledons</taxon>
        <taxon>Gunneridae</taxon>
        <taxon>Pentapetalae</taxon>
        <taxon>rosids</taxon>
        <taxon>fabids</taxon>
        <taxon>Fabales</taxon>
        <taxon>Fabaceae</taxon>
        <taxon>Papilionoideae</taxon>
        <taxon>50 kb inversion clade</taxon>
        <taxon>NPAAA clade</taxon>
        <taxon>Hologalegina</taxon>
        <taxon>IRL clade</taxon>
        <taxon>Trifolieae</taxon>
        <taxon>Trifolium</taxon>
    </lineage>
</organism>
<feature type="region of interest" description="Disordered" evidence="1">
    <location>
        <begin position="18"/>
        <end position="51"/>
    </location>
</feature>
<dbReference type="AlphaFoldDB" id="A0A392VA08"/>
<feature type="compositionally biased region" description="Polar residues" evidence="1">
    <location>
        <begin position="24"/>
        <end position="34"/>
    </location>
</feature>
<accession>A0A392VA08</accession>
<protein>
    <submittedName>
        <fullName evidence="2">F-box protein</fullName>
    </submittedName>
</protein>
<evidence type="ECO:0000313" key="3">
    <source>
        <dbReference type="Proteomes" id="UP000265520"/>
    </source>
</evidence>
<reference evidence="2 3" key="1">
    <citation type="journal article" date="2018" name="Front. Plant Sci.">
        <title>Red Clover (Trifolium pratense) and Zigzag Clover (T. medium) - A Picture of Genomic Similarities and Differences.</title>
        <authorList>
            <person name="Dluhosova J."/>
            <person name="Istvanek J."/>
            <person name="Nedelnik J."/>
            <person name="Repkova J."/>
        </authorList>
    </citation>
    <scope>NUCLEOTIDE SEQUENCE [LARGE SCALE GENOMIC DNA]</scope>
    <source>
        <strain evidence="3">cv. 10/8</strain>
        <tissue evidence="2">Leaf</tissue>
    </source>
</reference>
<evidence type="ECO:0000313" key="2">
    <source>
        <dbReference type="EMBL" id="MCI85168.1"/>
    </source>
</evidence>
<name>A0A392VA08_9FABA</name>
<proteinExistence type="predicted"/>
<feature type="non-terminal residue" evidence="2">
    <location>
        <position position="51"/>
    </location>
</feature>
<dbReference type="EMBL" id="LXQA011108767">
    <property type="protein sequence ID" value="MCI85168.1"/>
    <property type="molecule type" value="Genomic_DNA"/>
</dbReference>
<dbReference type="Proteomes" id="UP000265520">
    <property type="component" value="Unassembled WGS sequence"/>
</dbReference>